<sequence>MRSYQLLQILLAASSYAARPWLDEPDTGKLLQYGNLTVGGELPDIEDIIGLPDFDYVARYYLNNTAYTYYRNGAAGEWSYRNNLEVFHRLRFRPRVMVDIDNIESTLPTQILGFNFSAPFFIAPAARAGFAHPEGEKSIIRGAAAGDVLYIPSDLSTVSKAEIQEARAEGQVMFQQLYIDPNNDTQTRAEMKAAEDNGFNALVLTVDSPAFGNRHGANRFGVGSATDLPIVPKGSMCWEDAVRATEVGVPAIYLTNHGARQLDGTPSPLEIALEIYENAPWVFDHTEVWADGGIRYGSNALKLFALGVKVVGLARPFMYAHIYGEQGILRAINILKQELAIDAGNLGVADLKQINSSYVDLKNNNLRDWGMR</sequence>
<feature type="binding site" evidence="5">
    <location>
        <position position="260"/>
    </location>
    <ligand>
        <name>glyoxylate</name>
        <dbReference type="ChEBI" id="CHEBI:36655"/>
    </ligand>
</feature>
<evidence type="ECO:0000313" key="8">
    <source>
        <dbReference type="EMBL" id="USW52879.1"/>
    </source>
</evidence>
<evidence type="ECO:0000256" key="4">
    <source>
        <dbReference type="PIRSR" id="PIRSR000138-1"/>
    </source>
</evidence>
<feature type="binding site" evidence="5">
    <location>
        <begin position="124"/>
        <end position="126"/>
    </location>
    <ligand>
        <name>FMN</name>
        <dbReference type="ChEBI" id="CHEBI:58210"/>
    </ligand>
</feature>
<evidence type="ECO:0000259" key="7">
    <source>
        <dbReference type="PROSITE" id="PS51349"/>
    </source>
</evidence>
<proteinExistence type="inferred from homology"/>
<keyword evidence="9" id="KW-1185">Reference proteome</keyword>
<dbReference type="Gene3D" id="3.20.20.70">
    <property type="entry name" value="Aldolase class I"/>
    <property type="match status" value="1"/>
</dbReference>
<dbReference type="Proteomes" id="UP001056384">
    <property type="component" value="Chromosome 4"/>
</dbReference>
<dbReference type="GO" id="GO:0010181">
    <property type="term" value="F:FMN binding"/>
    <property type="evidence" value="ECO:0007669"/>
    <property type="project" value="InterPro"/>
</dbReference>
<reference evidence="8" key="1">
    <citation type="submission" date="2022-06" db="EMBL/GenBank/DDBJ databases">
        <title>Complete genome sequences of two strains of the flax pathogen Septoria linicola.</title>
        <authorList>
            <person name="Lapalu N."/>
            <person name="Simon A."/>
            <person name="Demenou B."/>
            <person name="Paumier D."/>
            <person name="Guillot M.-P."/>
            <person name="Gout L."/>
            <person name="Valade R."/>
        </authorList>
    </citation>
    <scope>NUCLEOTIDE SEQUENCE</scope>
    <source>
        <strain evidence="8">SE15195</strain>
    </source>
</reference>
<dbReference type="AlphaFoldDB" id="A0A9Q9AP53"/>
<dbReference type="OrthoDB" id="1925334at2759"/>
<comment type="cofactor">
    <cofactor evidence="1">
        <name>FMN</name>
        <dbReference type="ChEBI" id="CHEBI:58210"/>
    </cofactor>
</comment>
<dbReference type="PANTHER" id="PTHR10578">
    <property type="entry name" value="S -2-HYDROXY-ACID OXIDASE-RELATED"/>
    <property type="match status" value="1"/>
</dbReference>
<feature type="active site" description="Proton acceptor" evidence="4">
    <location>
        <position position="257"/>
    </location>
</feature>
<feature type="binding site" evidence="5">
    <location>
        <position position="214"/>
    </location>
    <ligand>
        <name>glyoxylate</name>
        <dbReference type="ChEBI" id="CHEBI:36655"/>
    </ligand>
</feature>
<name>A0A9Q9AP53_9PEZI</name>
<evidence type="ECO:0000256" key="3">
    <source>
        <dbReference type="ARBA" id="ARBA00024042"/>
    </source>
</evidence>
<protein>
    <submittedName>
        <fullName evidence="8">FMN-dependent dehydrogenase, alpha-hydroxy acid dehydrogenase, FMN-dependent</fullName>
    </submittedName>
</protein>
<dbReference type="PROSITE" id="PS51349">
    <property type="entry name" value="FMN_HYDROXY_ACID_DH_2"/>
    <property type="match status" value="1"/>
</dbReference>
<dbReference type="PIRSF" id="PIRSF000138">
    <property type="entry name" value="Al-hdrx_acd_dh"/>
    <property type="match status" value="1"/>
</dbReference>
<feature type="binding site" evidence="5">
    <location>
        <begin position="291"/>
        <end position="295"/>
    </location>
    <ligand>
        <name>FMN</name>
        <dbReference type="ChEBI" id="CHEBI:58210"/>
    </ligand>
</feature>
<dbReference type="Pfam" id="PF01070">
    <property type="entry name" value="FMN_dh"/>
    <property type="match status" value="2"/>
</dbReference>
<dbReference type="EMBL" id="CP099421">
    <property type="protein sequence ID" value="USW52879.1"/>
    <property type="molecule type" value="Genomic_DNA"/>
</dbReference>
<evidence type="ECO:0000256" key="1">
    <source>
        <dbReference type="ARBA" id="ARBA00001917"/>
    </source>
</evidence>
<feature type="binding site" evidence="5">
    <location>
        <position position="233"/>
    </location>
    <ligand>
        <name>FMN</name>
        <dbReference type="ChEBI" id="CHEBI:58210"/>
    </ligand>
</feature>
<evidence type="ECO:0000256" key="6">
    <source>
        <dbReference type="SAM" id="SignalP"/>
    </source>
</evidence>
<comment type="similarity">
    <text evidence="3">Belongs to the FMN-dependent alpha-hydroxy acid dehydrogenase family.</text>
</comment>
<feature type="binding site" evidence="5">
    <location>
        <position position="178"/>
    </location>
    <ligand>
        <name>glyoxylate</name>
        <dbReference type="ChEBI" id="CHEBI:36655"/>
    </ligand>
</feature>
<feature type="domain" description="FMN hydroxy acid dehydrogenase" evidence="7">
    <location>
        <begin position="43"/>
        <end position="364"/>
    </location>
</feature>
<gene>
    <name evidence="8" type="ORF">Slin15195_G061980</name>
</gene>
<dbReference type="GO" id="GO:0016491">
    <property type="term" value="F:oxidoreductase activity"/>
    <property type="evidence" value="ECO:0007669"/>
    <property type="project" value="UniProtKB-KW"/>
</dbReference>
<evidence type="ECO:0000256" key="2">
    <source>
        <dbReference type="ARBA" id="ARBA00023002"/>
    </source>
</evidence>
<feature type="binding site" evidence="5">
    <location>
        <position position="153"/>
    </location>
    <ligand>
        <name>FMN</name>
        <dbReference type="ChEBI" id="CHEBI:58210"/>
    </ligand>
</feature>
<keyword evidence="6" id="KW-0732">Signal</keyword>
<accession>A0A9Q9AP53</accession>
<evidence type="ECO:0000313" key="9">
    <source>
        <dbReference type="Proteomes" id="UP001056384"/>
    </source>
</evidence>
<feature type="binding site" evidence="5">
    <location>
        <position position="69"/>
    </location>
    <ligand>
        <name>glyoxylate</name>
        <dbReference type="ChEBI" id="CHEBI:36655"/>
    </ligand>
</feature>
<dbReference type="InterPro" id="IPR000262">
    <property type="entry name" value="FMN-dep_DH"/>
</dbReference>
<feature type="chain" id="PRO_5040450824" evidence="6">
    <location>
        <begin position="18"/>
        <end position="372"/>
    </location>
</feature>
<keyword evidence="5" id="KW-0285">Flavoprotein</keyword>
<dbReference type="InterPro" id="IPR013785">
    <property type="entry name" value="Aldolase_TIM"/>
</dbReference>
<organism evidence="8 9">
    <name type="scientific">Septoria linicola</name>
    <dbReference type="NCBI Taxonomy" id="215465"/>
    <lineage>
        <taxon>Eukaryota</taxon>
        <taxon>Fungi</taxon>
        <taxon>Dikarya</taxon>
        <taxon>Ascomycota</taxon>
        <taxon>Pezizomycotina</taxon>
        <taxon>Dothideomycetes</taxon>
        <taxon>Dothideomycetidae</taxon>
        <taxon>Mycosphaerellales</taxon>
        <taxon>Mycosphaerellaceae</taxon>
        <taxon>Septoria</taxon>
    </lineage>
</organism>
<dbReference type="InterPro" id="IPR037396">
    <property type="entry name" value="FMN_HAD"/>
</dbReference>
<feature type="binding site" evidence="5">
    <location>
        <position position="257"/>
    </location>
    <ligand>
        <name>glyoxylate</name>
        <dbReference type="ChEBI" id="CHEBI:36655"/>
    </ligand>
</feature>
<feature type="signal peptide" evidence="6">
    <location>
        <begin position="1"/>
        <end position="17"/>
    </location>
</feature>
<keyword evidence="5" id="KW-0288">FMN</keyword>
<feature type="binding site" evidence="5">
    <location>
        <position position="176"/>
    </location>
    <ligand>
        <name>FMN</name>
        <dbReference type="ChEBI" id="CHEBI:58210"/>
    </ligand>
</feature>
<evidence type="ECO:0000256" key="5">
    <source>
        <dbReference type="PIRSR" id="PIRSR000138-2"/>
    </source>
</evidence>
<dbReference type="InterPro" id="IPR012133">
    <property type="entry name" value="Alpha-hydoxy_acid_DH_FMN"/>
</dbReference>
<keyword evidence="2" id="KW-0560">Oxidoreductase</keyword>
<feature type="binding site" evidence="5">
    <location>
        <position position="205"/>
    </location>
    <ligand>
        <name>FMN</name>
        <dbReference type="ChEBI" id="CHEBI:58210"/>
    </ligand>
</feature>
<dbReference type="PANTHER" id="PTHR10578:SF140">
    <property type="entry name" value="FMN HYDROXY ACID DEHYDROGENASE DOMAIN-CONTAINING PROTEIN"/>
    <property type="match status" value="1"/>
</dbReference>
<dbReference type="SUPFAM" id="SSF51395">
    <property type="entry name" value="FMN-linked oxidoreductases"/>
    <property type="match status" value="1"/>
</dbReference>